<dbReference type="InterPro" id="IPR023696">
    <property type="entry name" value="Ureohydrolase_dom_sf"/>
</dbReference>
<dbReference type="RefSeq" id="WP_005371312.1">
    <property type="nucleotide sequence ID" value="NZ_CM001475.1"/>
</dbReference>
<dbReference type="Pfam" id="PF00850">
    <property type="entry name" value="Hist_deacetyl"/>
    <property type="match status" value="1"/>
</dbReference>
<dbReference type="InterPro" id="IPR023801">
    <property type="entry name" value="His_deacetylse_dom"/>
</dbReference>
<dbReference type="AlphaFoldDB" id="H8GM96"/>
<dbReference type="PANTHER" id="PTHR10625">
    <property type="entry name" value="HISTONE DEACETYLASE HDAC1-RELATED"/>
    <property type="match status" value="1"/>
</dbReference>
<feature type="domain" description="Histone deacetylase" evidence="2">
    <location>
        <begin position="20"/>
        <end position="256"/>
    </location>
</feature>
<name>H8GM96_METAL</name>
<sequence>MMTLYYTHGDFLRHTPPFEHPESPDRLRRIEKALQAPEFAKLVRKSPPLGPAQYDQIRLIHTQAHIDRVLHPIPEGSHHYLDPDTYLSHGSANAALRAVGAVCDAVDQVAGGKADNAFCAVRPPGHHAEPDRAMGFCLFNNVAIAAEHARKHPSIRRIAIVDFDVHHGNGTQAAFERQAEVLYVSTHEMPLYPGTGYPNETGVGNIVNIPLAAGTDGAEYRHKVETIALPALRRFKPELLLVSAGFDAHCDDPLGKRAAVPHSQSVGTLV</sequence>
<dbReference type="GO" id="GO:0004407">
    <property type="term" value="F:histone deacetylase activity"/>
    <property type="evidence" value="ECO:0007669"/>
    <property type="project" value="TreeGrafter"/>
</dbReference>
<dbReference type="GO" id="GO:0040029">
    <property type="term" value="P:epigenetic regulation of gene expression"/>
    <property type="evidence" value="ECO:0007669"/>
    <property type="project" value="TreeGrafter"/>
</dbReference>
<dbReference type="SUPFAM" id="SSF52768">
    <property type="entry name" value="Arginase/deacetylase"/>
    <property type="match status" value="1"/>
</dbReference>
<accession>H8GM96</accession>
<organism evidence="3 4">
    <name type="scientific">Methylomicrobium album BG8</name>
    <dbReference type="NCBI Taxonomy" id="686340"/>
    <lineage>
        <taxon>Bacteria</taxon>
        <taxon>Pseudomonadati</taxon>
        <taxon>Pseudomonadota</taxon>
        <taxon>Gammaproteobacteria</taxon>
        <taxon>Methylococcales</taxon>
        <taxon>Methylococcaceae</taxon>
        <taxon>Methylomicrobium</taxon>
    </lineage>
</organism>
<evidence type="ECO:0000313" key="3">
    <source>
        <dbReference type="EMBL" id="EIC29457.1"/>
    </source>
</evidence>
<proteinExistence type="inferred from homology"/>
<evidence type="ECO:0000256" key="1">
    <source>
        <dbReference type="ARBA" id="ARBA00005947"/>
    </source>
</evidence>
<evidence type="ECO:0000313" key="4">
    <source>
        <dbReference type="Proteomes" id="UP000005090"/>
    </source>
</evidence>
<dbReference type="HOGENOM" id="CLU_007727_8_1_6"/>
<dbReference type="eggNOG" id="COG0123">
    <property type="taxonomic scope" value="Bacteria"/>
</dbReference>
<dbReference type="EMBL" id="CM001475">
    <property type="protein sequence ID" value="EIC29457.1"/>
    <property type="molecule type" value="Genomic_DNA"/>
</dbReference>
<protein>
    <submittedName>
        <fullName evidence="3">Deacetylase, histone deacetylase/acetoin utilization protein</fullName>
    </submittedName>
</protein>
<dbReference type="InterPro" id="IPR037138">
    <property type="entry name" value="His_deacetylse_dom_sf"/>
</dbReference>
<keyword evidence="4" id="KW-1185">Reference proteome</keyword>
<dbReference type="Gene3D" id="3.40.800.20">
    <property type="entry name" value="Histone deacetylase domain"/>
    <property type="match status" value="1"/>
</dbReference>
<gene>
    <name evidence="3" type="ORF">Metal_1687</name>
</gene>
<dbReference type="STRING" id="686340.Metal_1687"/>
<reference evidence="3 4" key="1">
    <citation type="journal article" date="2013" name="Genome Announc.">
        <title>Genome Sequence of the Obligate Gammaproteobacterial Methanotroph Methylomicrobium album Strain BG8.</title>
        <authorList>
            <person name="Kits K.D."/>
            <person name="Kalyuzhnaya M.G."/>
            <person name="Klotz M.G."/>
            <person name="Jetten M.S."/>
            <person name="Op den Camp H.J."/>
            <person name="Vuilleumier S."/>
            <person name="Bringel F."/>
            <person name="Dispirito A.A."/>
            <person name="Murrell J.C."/>
            <person name="Bruce D."/>
            <person name="Cheng J.F."/>
            <person name="Copeland A."/>
            <person name="Goodwin L."/>
            <person name="Hauser L."/>
            <person name="Lajus A."/>
            <person name="Land M.L."/>
            <person name="Lapidus A."/>
            <person name="Lucas S."/>
            <person name="Medigue C."/>
            <person name="Pitluck S."/>
            <person name="Woyke T."/>
            <person name="Zeytun A."/>
            <person name="Stein L.Y."/>
        </authorList>
    </citation>
    <scope>NUCLEOTIDE SEQUENCE [LARGE SCALE GENOMIC DNA]</scope>
    <source>
        <strain evidence="3 4">BG8</strain>
    </source>
</reference>
<dbReference type="InterPro" id="IPR000286">
    <property type="entry name" value="HDACs"/>
</dbReference>
<evidence type="ECO:0000259" key="2">
    <source>
        <dbReference type="Pfam" id="PF00850"/>
    </source>
</evidence>
<dbReference type="CDD" id="cd11599">
    <property type="entry name" value="HDAC_classII_2"/>
    <property type="match status" value="1"/>
</dbReference>
<comment type="similarity">
    <text evidence="1">Belongs to the histone deacetylase family.</text>
</comment>
<dbReference type="PANTHER" id="PTHR10625:SF10">
    <property type="entry name" value="HISTONE DEACETYLASE HDAC1"/>
    <property type="match status" value="1"/>
</dbReference>
<dbReference type="PRINTS" id="PR01270">
    <property type="entry name" value="HDASUPER"/>
</dbReference>
<dbReference type="Proteomes" id="UP000005090">
    <property type="component" value="Chromosome"/>
</dbReference>